<keyword evidence="3" id="KW-0862">Zinc</keyword>
<evidence type="ECO:0000256" key="1">
    <source>
        <dbReference type="ARBA" id="ARBA00022723"/>
    </source>
</evidence>
<reference evidence="7" key="1">
    <citation type="submission" date="2016-11" db="EMBL/GenBank/DDBJ databases">
        <title>The genome of Nicotiana attenuata.</title>
        <authorList>
            <person name="Xu S."/>
            <person name="Brockmoeller T."/>
            <person name="Gaquerel E."/>
            <person name="Navarro A."/>
            <person name="Kuhl H."/>
            <person name="Gase K."/>
            <person name="Ling Z."/>
            <person name="Zhou W."/>
            <person name="Kreitzer C."/>
            <person name="Stanke M."/>
            <person name="Tang H."/>
            <person name="Lyons E."/>
            <person name="Pandey P."/>
            <person name="Pandey S.P."/>
            <person name="Timmermann B."/>
            <person name="Baldwin I.T."/>
        </authorList>
    </citation>
    <scope>NUCLEOTIDE SEQUENCE [LARGE SCALE GENOMIC DNA]</scope>
    <source>
        <strain evidence="7">UT</strain>
    </source>
</reference>
<dbReference type="PANTHER" id="PTHR31717">
    <property type="entry name" value="ZINC FINGER PROTEIN CONSTANS-LIKE 10"/>
    <property type="match status" value="1"/>
</dbReference>
<evidence type="ECO:0000259" key="6">
    <source>
        <dbReference type="PROSITE" id="PS50119"/>
    </source>
</evidence>
<keyword evidence="8" id="KW-1185">Reference proteome</keyword>
<dbReference type="OMA" id="SCARIVK"/>
<protein>
    <submittedName>
        <fullName evidence="7">B-box domain protein 30</fullName>
    </submittedName>
</protein>
<evidence type="ECO:0000313" key="8">
    <source>
        <dbReference type="Proteomes" id="UP000187609"/>
    </source>
</evidence>
<comment type="caution">
    <text evidence="7">The sequence shown here is derived from an EMBL/GenBank/DDBJ whole genome shotgun (WGS) entry which is preliminary data.</text>
</comment>
<dbReference type="InterPro" id="IPR049808">
    <property type="entry name" value="CONSTANS-like_Bbox1"/>
</dbReference>
<feature type="region of interest" description="Disordered" evidence="5">
    <location>
        <begin position="101"/>
        <end position="124"/>
    </location>
</feature>
<evidence type="ECO:0000313" key="7">
    <source>
        <dbReference type="EMBL" id="OIT01175.1"/>
    </source>
</evidence>
<dbReference type="EMBL" id="MJEQ01037189">
    <property type="protein sequence ID" value="OIT01175.1"/>
    <property type="molecule type" value="Genomic_DNA"/>
</dbReference>
<dbReference type="CDD" id="cd19821">
    <property type="entry name" value="Bbox1_BBX-like"/>
    <property type="match status" value="1"/>
</dbReference>
<dbReference type="Gramene" id="OIT01175">
    <property type="protein sequence ID" value="OIT01175"/>
    <property type="gene ID" value="A4A49_19758"/>
</dbReference>
<dbReference type="InterPro" id="IPR000315">
    <property type="entry name" value="Znf_B-box"/>
</dbReference>
<feature type="compositionally biased region" description="Basic and acidic residues" evidence="5">
    <location>
        <begin position="107"/>
        <end position="124"/>
    </location>
</feature>
<dbReference type="PROSITE" id="PS50119">
    <property type="entry name" value="ZF_BBOX"/>
    <property type="match status" value="1"/>
</dbReference>
<evidence type="ECO:0000256" key="3">
    <source>
        <dbReference type="ARBA" id="ARBA00022833"/>
    </source>
</evidence>
<dbReference type="GO" id="GO:0008270">
    <property type="term" value="F:zinc ion binding"/>
    <property type="evidence" value="ECO:0007669"/>
    <property type="project" value="UniProtKB-KW"/>
</dbReference>
<dbReference type="SMART" id="SM00336">
    <property type="entry name" value="BBOX"/>
    <property type="match status" value="1"/>
</dbReference>
<accession>A0A1J6ITZ4</accession>
<organism evidence="7 8">
    <name type="scientific">Nicotiana attenuata</name>
    <name type="common">Coyote tobacco</name>
    <dbReference type="NCBI Taxonomy" id="49451"/>
    <lineage>
        <taxon>Eukaryota</taxon>
        <taxon>Viridiplantae</taxon>
        <taxon>Streptophyta</taxon>
        <taxon>Embryophyta</taxon>
        <taxon>Tracheophyta</taxon>
        <taxon>Spermatophyta</taxon>
        <taxon>Magnoliopsida</taxon>
        <taxon>eudicotyledons</taxon>
        <taxon>Gunneridae</taxon>
        <taxon>Pentapetalae</taxon>
        <taxon>asterids</taxon>
        <taxon>lamiids</taxon>
        <taxon>Solanales</taxon>
        <taxon>Solanaceae</taxon>
        <taxon>Nicotianoideae</taxon>
        <taxon>Nicotianeae</taxon>
        <taxon>Nicotiana</taxon>
    </lineage>
</organism>
<dbReference type="AlphaFoldDB" id="A0A1J6ITZ4"/>
<gene>
    <name evidence="7" type="primary">MIP1A_0</name>
    <name evidence="7" type="ORF">A4A49_19758</name>
</gene>
<name>A0A1J6ITZ4_NICAT</name>
<feature type="domain" description="B box-type" evidence="6">
    <location>
        <begin position="27"/>
        <end position="73"/>
    </location>
</feature>
<keyword evidence="2 4" id="KW-0863">Zinc-finger</keyword>
<dbReference type="SMR" id="A0A1J6ITZ4"/>
<proteinExistence type="predicted"/>
<evidence type="ECO:0000256" key="5">
    <source>
        <dbReference type="SAM" id="MobiDB-lite"/>
    </source>
</evidence>
<keyword evidence="1" id="KW-0479">Metal-binding</keyword>
<evidence type="ECO:0000256" key="4">
    <source>
        <dbReference type="PROSITE-ProRule" id="PRU00024"/>
    </source>
</evidence>
<dbReference type="Proteomes" id="UP000187609">
    <property type="component" value="Unassembled WGS sequence"/>
</dbReference>
<dbReference type="STRING" id="49451.A0A1J6ITZ4"/>
<dbReference type="PANTHER" id="PTHR31717:SF142">
    <property type="entry name" value="B-BOX DOMAIN PROTEIN 30-RELATED"/>
    <property type="match status" value="1"/>
</dbReference>
<evidence type="ECO:0000256" key="2">
    <source>
        <dbReference type="ARBA" id="ARBA00022771"/>
    </source>
</evidence>
<sequence length="124" mass="14111">MCKGRNEGEEDNTLKTYCLKEGRANIGSIIYCELCSSEASVYCQADDAYLCRKCDRWVHGANFLAQRHVRCLLCGVCRSLTRRFLIGTSSEVILPTIFSLGQRSRRRDADSESTDSRKEPFLFL</sequence>